<dbReference type="AlphaFoldDB" id="A0A0E9S739"/>
<name>A0A0E9S739_ANGAN</name>
<evidence type="ECO:0000313" key="1">
    <source>
        <dbReference type="EMBL" id="JAH37032.1"/>
    </source>
</evidence>
<accession>A0A0E9S739</accession>
<organism evidence="1">
    <name type="scientific">Anguilla anguilla</name>
    <name type="common">European freshwater eel</name>
    <name type="synonym">Muraena anguilla</name>
    <dbReference type="NCBI Taxonomy" id="7936"/>
    <lineage>
        <taxon>Eukaryota</taxon>
        <taxon>Metazoa</taxon>
        <taxon>Chordata</taxon>
        <taxon>Craniata</taxon>
        <taxon>Vertebrata</taxon>
        <taxon>Euteleostomi</taxon>
        <taxon>Actinopterygii</taxon>
        <taxon>Neopterygii</taxon>
        <taxon>Teleostei</taxon>
        <taxon>Anguilliformes</taxon>
        <taxon>Anguillidae</taxon>
        <taxon>Anguilla</taxon>
    </lineage>
</organism>
<proteinExistence type="predicted"/>
<dbReference type="EMBL" id="GBXM01071545">
    <property type="protein sequence ID" value="JAH37032.1"/>
    <property type="molecule type" value="Transcribed_RNA"/>
</dbReference>
<reference evidence="1" key="1">
    <citation type="submission" date="2014-11" db="EMBL/GenBank/DDBJ databases">
        <authorList>
            <person name="Amaro Gonzalez C."/>
        </authorList>
    </citation>
    <scope>NUCLEOTIDE SEQUENCE</scope>
</reference>
<sequence>MVFQHCKQYEVNWQCVNKRHNLKVLNYQFIVVLFQNLCNPVHYKILKYLKCH</sequence>
<reference evidence="1" key="2">
    <citation type="journal article" date="2015" name="Fish Shellfish Immunol.">
        <title>Early steps in the European eel (Anguilla anguilla)-Vibrio vulnificus interaction in the gills: Role of the RtxA13 toxin.</title>
        <authorList>
            <person name="Callol A."/>
            <person name="Pajuelo D."/>
            <person name="Ebbesson L."/>
            <person name="Teles M."/>
            <person name="MacKenzie S."/>
            <person name="Amaro C."/>
        </authorList>
    </citation>
    <scope>NUCLEOTIDE SEQUENCE</scope>
</reference>
<protein>
    <submittedName>
        <fullName evidence="1">Uncharacterized protein</fullName>
    </submittedName>
</protein>